<reference evidence="2 3" key="1">
    <citation type="submission" date="2019-05" db="EMBL/GenBank/DDBJ databases">
        <title>Another draft genome of Portunus trituberculatus and its Hox gene families provides insights of decapod evolution.</title>
        <authorList>
            <person name="Jeong J.-H."/>
            <person name="Song I."/>
            <person name="Kim S."/>
            <person name="Choi T."/>
            <person name="Kim D."/>
            <person name="Ryu S."/>
            <person name="Kim W."/>
        </authorList>
    </citation>
    <scope>NUCLEOTIDE SEQUENCE [LARGE SCALE GENOMIC DNA]</scope>
    <source>
        <tissue evidence="2">Muscle</tissue>
    </source>
</reference>
<dbReference type="Proteomes" id="UP000324222">
    <property type="component" value="Unassembled WGS sequence"/>
</dbReference>
<keyword evidence="3" id="KW-1185">Reference proteome</keyword>
<name>A0A5B7IZX4_PORTR</name>
<evidence type="ECO:0000256" key="1">
    <source>
        <dbReference type="SAM" id="MobiDB-lite"/>
    </source>
</evidence>
<comment type="caution">
    <text evidence="2">The sequence shown here is derived from an EMBL/GenBank/DDBJ whole genome shotgun (WGS) entry which is preliminary data.</text>
</comment>
<protein>
    <submittedName>
        <fullName evidence="2">Uncharacterized protein</fullName>
    </submittedName>
</protein>
<sequence>MSHKSLLHADPRPLRKTIPVRPHDSSASVEWRRAGFLRRTRELQAVSCLSDFPA</sequence>
<dbReference type="EMBL" id="VSRR010086589">
    <property type="protein sequence ID" value="MPC91101.1"/>
    <property type="molecule type" value="Genomic_DNA"/>
</dbReference>
<evidence type="ECO:0000313" key="3">
    <source>
        <dbReference type="Proteomes" id="UP000324222"/>
    </source>
</evidence>
<proteinExistence type="predicted"/>
<organism evidence="2 3">
    <name type="scientific">Portunus trituberculatus</name>
    <name type="common">Swimming crab</name>
    <name type="synonym">Neptunus trituberculatus</name>
    <dbReference type="NCBI Taxonomy" id="210409"/>
    <lineage>
        <taxon>Eukaryota</taxon>
        <taxon>Metazoa</taxon>
        <taxon>Ecdysozoa</taxon>
        <taxon>Arthropoda</taxon>
        <taxon>Crustacea</taxon>
        <taxon>Multicrustacea</taxon>
        <taxon>Malacostraca</taxon>
        <taxon>Eumalacostraca</taxon>
        <taxon>Eucarida</taxon>
        <taxon>Decapoda</taxon>
        <taxon>Pleocyemata</taxon>
        <taxon>Brachyura</taxon>
        <taxon>Eubrachyura</taxon>
        <taxon>Portunoidea</taxon>
        <taxon>Portunidae</taxon>
        <taxon>Portuninae</taxon>
        <taxon>Portunus</taxon>
    </lineage>
</organism>
<gene>
    <name evidence="2" type="ORF">E2C01_086116</name>
</gene>
<dbReference type="AlphaFoldDB" id="A0A5B7IZX4"/>
<accession>A0A5B7IZX4</accession>
<evidence type="ECO:0000313" key="2">
    <source>
        <dbReference type="EMBL" id="MPC91101.1"/>
    </source>
</evidence>
<feature type="region of interest" description="Disordered" evidence="1">
    <location>
        <begin position="1"/>
        <end position="23"/>
    </location>
</feature>